<keyword evidence="1" id="KW-0175">Coiled coil</keyword>
<sequence>MSDIDGRDAFDNVMERLLDEREQRIRQNQDRDEARRELSLAQQRIRELERDLGKASADITRWKALVPPDVLAKAEKDDEIPF</sequence>
<comment type="caution">
    <text evidence="2">The sequence shown here is derived from an EMBL/GenBank/DDBJ whole genome shotgun (WGS) entry which is preliminary data.</text>
</comment>
<evidence type="ECO:0000313" key="2">
    <source>
        <dbReference type="EMBL" id="MFC5292732.1"/>
    </source>
</evidence>
<organism evidence="2 3">
    <name type="scientific">Bosea minatitlanensis</name>
    <dbReference type="NCBI Taxonomy" id="128782"/>
    <lineage>
        <taxon>Bacteria</taxon>
        <taxon>Pseudomonadati</taxon>
        <taxon>Pseudomonadota</taxon>
        <taxon>Alphaproteobacteria</taxon>
        <taxon>Hyphomicrobiales</taxon>
        <taxon>Boseaceae</taxon>
        <taxon>Bosea</taxon>
    </lineage>
</organism>
<feature type="coiled-coil region" evidence="1">
    <location>
        <begin position="17"/>
        <end position="65"/>
    </location>
</feature>
<dbReference type="Proteomes" id="UP001595976">
    <property type="component" value="Unassembled WGS sequence"/>
</dbReference>
<reference evidence="3" key="1">
    <citation type="journal article" date="2019" name="Int. J. Syst. Evol. Microbiol.">
        <title>The Global Catalogue of Microorganisms (GCM) 10K type strain sequencing project: providing services to taxonomists for standard genome sequencing and annotation.</title>
        <authorList>
            <consortium name="The Broad Institute Genomics Platform"/>
            <consortium name="The Broad Institute Genome Sequencing Center for Infectious Disease"/>
            <person name="Wu L."/>
            <person name="Ma J."/>
        </authorList>
    </citation>
    <scope>NUCLEOTIDE SEQUENCE [LARGE SCALE GENOMIC DNA]</scope>
    <source>
        <strain evidence="3">CGMCC 1.15643</strain>
    </source>
</reference>
<evidence type="ECO:0000256" key="1">
    <source>
        <dbReference type="SAM" id="Coils"/>
    </source>
</evidence>
<protein>
    <submittedName>
        <fullName evidence="2">Uncharacterized protein</fullName>
    </submittedName>
</protein>
<keyword evidence="3" id="KW-1185">Reference proteome</keyword>
<name>A0ABW0F0M7_9HYPH</name>
<dbReference type="EMBL" id="JBHSLI010000002">
    <property type="protein sequence ID" value="MFC5292732.1"/>
    <property type="molecule type" value="Genomic_DNA"/>
</dbReference>
<gene>
    <name evidence="2" type="ORF">ACFPK2_06990</name>
</gene>
<dbReference type="RefSeq" id="WP_260348002.1">
    <property type="nucleotide sequence ID" value="NZ_JAOAOS010000002.1"/>
</dbReference>
<proteinExistence type="predicted"/>
<evidence type="ECO:0000313" key="3">
    <source>
        <dbReference type="Proteomes" id="UP001595976"/>
    </source>
</evidence>
<accession>A0ABW0F0M7</accession>